<organism evidence="5 6">
    <name type="scientific">Myripristis murdjan</name>
    <name type="common">pinecone soldierfish</name>
    <dbReference type="NCBI Taxonomy" id="586833"/>
    <lineage>
        <taxon>Eukaryota</taxon>
        <taxon>Metazoa</taxon>
        <taxon>Chordata</taxon>
        <taxon>Craniata</taxon>
        <taxon>Vertebrata</taxon>
        <taxon>Euteleostomi</taxon>
        <taxon>Actinopterygii</taxon>
        <taxon>Neopterygii</taxon>
        <taxon>Teleostei</taxon>
        <taxon>Neoteleostei</taxon>
        <taxon>Acanthomorphata</taxon>
        <taxon>Holocentriformes</taxon>
        <taxon>Holocentridae</taxon>
        <taxon>Myripristis</taxon>
    </lineage>
</organism>
<dbReference type="GO" id="GO:0030198">
    <property type="term" value="P:extracellular matrix organization"/>
    <property type="evidence" value="ECO:0007669"/>
    <property type="project" value="TreeGrafter"/>
</dbReference>
<dbReference type="PANTHER" id="PTHR46792">
    <property type="entry name" value="COILED-COIL DOMAIN-CONTAINING PROTEIN 80"/>
    <property type="match status" value="1"/>
</dbReference>
<dbReference type="Ensembl" id="ENSMMDT00005049515.1">
    <property type="protein sequence ID" value="ENSMMDP00005048563.1"/>
    <property type="gene ID" value="ENSMMDG00005022092.1"/>
</dbReference>
<reference evidence="5" key="3">
    <citation type="submission" date="2025-09" db="UniProtKB">
        <authorList>
            <consortium name="Ensembl"/>
        </authorList>
    </citation>
    <scope>IDENTIFICATION</scope>
</reference>
<keyword evidence="6" id="KW-1185">Reference proteome</keyword>
<dbReference type="GO" id="GO:0010811">
    <property type="term" value="P:positive regulation of cell-substrate adhesion"/>
    <property type="evidence" value="ECO:0007669"/>
    <property type="project" value="TreeGrafter"/>
</dbReference>
<reference evidence="5" key="1">
    <citation type="submission" date="2019-06" db="EMBL/GenBank/DDBJ databases">
        <authorList>
            <consortium name="Wellcome Sanger Institute Data Sharing"/>
        </authorList>
    </citation>
    <scope>NUCLEOTIDE SEQUENCE [LARGE SCALE GENOMIC DNA]</scope>
</reference>
<feature type="compositionally biased region" description="Gly residues" evidence="2">
    <location>
        <begin position="115"/>
        <end position="127"/>
    </location>
</feature>
<proteinExistence type="predicted"/>
<dbReference type="InParanoid" id="A0A668ABK1"/>
<dbReference type="InterPro" id="IPR025232">
    <property type="entry name" value="DUF4174"/>
</dbReference>
<dbReference type="Proteomes" id="UP000472263">
    <property type="component" value="Chromosome 12"/>
</dbReference>
<dbReference type="AlphaFoldDB" id="A0A668ABK1"/>
<evidence type="ECO:0000313" key="5">
    <source>
        <dbReference type="Ensembl" id="ENSMMDP00005048563.1"/>
    </source>
</evidence>
<feature type="domain" description="DUF4174" evidence="4">
    <location>
        <begin position="6"/>
        <end position="98"/>
    </location>
</feature>
<evidence type="ECO:0000313" key="6">
    <source>
        <dbReference type="Proteomes" id="UP000472263"/>
    </source>
</evidence>
<sequence>MVQRSIRHFAMLKLIGAGATALGSVELFPLNGRSQSEIEPLSRDTVNNLREQLKISKDYFSMLVVGKDGDVKAWFPSPMWSLDNIYDLVDSMELRVQEEKLQRSLGIHCPEDRGGAGGEGGRYGYDEGGAEESYLYHHTDD</sequence>
<dbReference type="GeneTree" id="ENSGT00940000173711"/>
<dbReference type="Pfam" id="PF13778">
    <property type="entry name" value="DUF4174"/>
    <property type="match status" value="1"/>
</dbReference>
<feature type="signal peptide" evidence="3">
    <location>
        <begin position="1"/>
        <end position="21"/>
    </location>
</feature>
<name>A0A668ABK1_9TELE</name>
<evidence type="ECO:0000256" key="2">
    <source>
        <dbReference type="SAM" id="MobiDB-lite"/>
    </source>
</evidence>
<evidence type="ECO:0000259" key="4">
    <source>
        <dbReference type="Pfam" id="PF13778"/>
    </source>
</evidence>
<evidence type="ECO:0000256" key="1">
    <source>
        <dbReference type="ARBA" id="ARBA00022729"/>
    </source>
</evidence>
<dbReference type="PANTHER" id="PTHR46792:SF1">
    <property type="entry name" value="COILED-COIL DOMAIN-CONTAINING 80-LIKE 2"/>
    <property type="match status" value="1"/>
</dbReference>
<feature type="region of interest" description="Disordered" evidence="2">
    <location>
        <begin position="107"/>
        <end position="141"/>
    </location>
</feature>
<accession>A0A668ABK1</accession>
<keyword evidence="1 3" id="KW-0732">Signal</keyword>
<feature type="chain" id="PRO_5025602895" description="DUF4174 domain-containing protein" evidence="3">
    <location>
        <begin position="22"/>
        <end position="141"/>
    </location>
</feature>
<evidence type="ECO:0000256" key="3">
    <source>
        <dbReference type="SAM" id="SignalP"/>
    </source>
</evidence>
<protein>
    <recommendedName>
        <fullName evidence="4">DUF4174 domain-containing protein</fullName>
    </recommendedName>
</protein>
<reference evidence="5" key="2">
    <citation type="submission" date="2025-08" db="UniProtKB">
        <authorList>
            <consortium name="Ensembl"/>
        </authorList>
    </citation>
    <scope>IDENTIFICATION</scope>
</reference>
<dbReference type="GO" id="GO:0005604">
    <property type="term" value="C:basement membrane"/>
    <property type="evidence" value="ECO:0007669"/>
    <property type="project" value="TreeGrafter"/>
</dbReference>